<reference evidence="3 4" key="1">
    <citation type="submission" date="2018-06" db="EMBL/GenBank/DDBJ databases">
        <title>Complete Genomes of Monosporascus.</title>
        <authorList>
            <person name="Robinson A.J."/>
            <person name="Natvig D.O."/>
        </authorList>
    </citation>
    <scope>NUCLEOTIDE SEQUENCE [LARGE SCALE GENOMIC DNA]</scope>
    <source>
        <strain evidence="3 4">CBS 110550</strain>
    </source>
</reference>
<keyword evidence="4" id="KW-1185">Reference proteome</keyword>
<protein>
    <submittedName>
        <fullName evidence="3">Uncharacterized protein</fullName>
    </submittedName>
</protein>
<dbReference type="OrthoDB" id="4778009at2759"/>
<dbReference type="AlphaFoldDB" id="A0A4Q4TPX5"/>
<name>A0A4Q4TPX5_9PEZI</name>
<evidence type="ECO:0000313" key="4">
    <source>
        <dbReference type="Proteomes" id="UP000293360"/>
    </source>
</evidence>
<dbReference type="EMBL" id="QJNU01000065">
    <property type="protein sequence ID" value="RYP08364.1"/>
    <property type="molecule type" value="Genomic_DNA"/>
</dbReference>
<dbReference type="Proteomes" id="UP000293360">
    <property type="component" value="Unassembled WGS sequence"/>
</dbReference>
<comment type="caution">
    <text evidence="3">The sequence shown here is derived from an EMBL/GenBank/DDBJ whole genome shotgun (WGS) entry which is preliminary data.</text>
</comment>
<feature type="region of interest" description="Disordered" evidence="1">
    <location>
        <begin position="106"/>
        <end position="132"/>
    </location>
</feature>
<gene>
    <name evidence="3" type="ORF">DL764_001933</name>
</gene>
<keyword evidence="2" id="KW-0812">Transmembrane</keyword>
<evidence type="ECO:0000256" key="1">
    <source>
        <dbReference type="SAM" id="MobiDB-lite"/>
    </source>
</evidence>
<evidence type="ECO:0000313" key="3">
    <source>
        <dbReference type="EMBL" id="RYP08364.1"/>
    </source>
</evidence>
<feature type="compositionally biased region" description="Pro residues" evidence="1">
    <location>
        <begin position="18"/>
        <end position="30"/>
    </location>
</feature>
<feature type="transmembrane region" description="Helical" evidence="2">
    <location>
        <begin position="194"/>
        <end position="220"/>
    </location>
</feature>
<proteinExistence type="predicted"/>
<feature type="region of interest" description="Disordered" evidence="1">
    <location>
        <begin position="1"/>
        <end position="49"/>
    </location>
</feature>
<accession>A0A4Q4TPX5</accession>
<keyword evidence="2" id="KW-1133">Transmembrane helix</keyword>
<keyword evidence="2" id="KW-0472">Membrane</keyword>
<feature type="compositionally biased region" description="Basic and acidic residues" evidence="1">
    <location>
        <begin position="118"/>
        <end position="132"/>
    </location>
</feature>
<evidence type="ECO:0000256" key="2">
    <source>
        <dbReference type="SAM" id="Phobius"/>
    </source>
</evidence>
<organism evidence="3 4">
    <name type="scientific">Monosporascus ibericus</name>
    <dbReference type="NCBI Taxonomy" id="155417"/>
    <lineage>
        <taxon>Eukaryota</taxon>
        <taxon>Fungi</taxon>
        <taxon>Dikarya</taxon>
        <taxon>Ascomycota</taxon>
        <taxon>Pezizomycotina</taxon>
        <taxon>Sordariomycetes</taxon>
        <taxon>Xylariomycetidae</taxon>
        <taxon>Xylariales</taxon>
        <taxon>Xylariales incertae sedis</taxon>
        <taxon>Monosporascus</taxon>
    </lineage>
</organism>
<feature type="compositionally biased region" description="Polar residues" evidence="1">
    <location>
        <begin position="1"/>
        <end position="13"/>
    </location>
</feature>
<sequence>MSPYATSSSNPYTTWYHAPPPPPLTNPFLPPSQQYHYQHHHQHHQTPNIPWTSRPASNPLHRPFGAFAGSKPAPPPYVPPAAARRRQRELAAWLAQQNAFYAMAPGPRYPDNLAPGSREARRGRQERAAREAAERHVERGRWGERAALRAVGAWCGAVRGGVRRAQREFDDSARGTLAPALRTWRRGMARRLRAAAGVCLLVLALALGMWALGFLALGIAERVLGEEDEGVPDGPVYVLVENYRSWCVV</sequence>